<dbReference type="GO" id="GO:0005829">
    <property type="term" value="C:cytosol"/>
    <property type="evidence" value="ECO:0007669"/>
    <property type="project" value="TreeGrafter"/>
</dbReference>
<evidence type="ECO:0000313" key="5">
    <source>
        <dbReference type="EMBL" id="EGV00480.1"/>
    </source>
</evidence>
<proteinExistence type="inferred from homology"/>
<dbReference type="GO" id="GO:0008173">
    <property type="term" value="F:RNA methyltransferase activity"/>
    <property type="evidence" value="ECO:0007669"/>
    <property type="project" value="InterPro"/>
</dbReference>
<dbReference type="InterPro" id="IPR004441">
    <property type="entry name" value="rRNA_MeTrfase_TrmH"/>
</dbReference>
<name>F9UJD7_9BACT</name>
<evidence type="ECO:0000256" key="3">
    <source>
        <dbReference type="ARBA" id="ARBA00022679"/>
    </source>
</evidence>
<dbReference type="CDD" id="cd18103">
    <property type="entry name" value="SpoU-like_RlmB"/>
    <property type="match status" value="1"/>
</dbReference>
<dbReference type="Pfam" id="PF08032">
    <property type="entry name" value="SpoU_sub_bind"/>
    <property type="match status" value="1"/>
</dbReference>
<evidence type="ECO:0000313" key="6">
    <source>
        <dbReference type="Proteomes" id="UP000004978"/>
    </source>
</evidence>
<comment type="similarity">
    <text evidence="1">Belongs to the class IV-like SAM-binding methyltransferase superfamily. RNA methyltransferase TrmH family.</text>
</comment>
<evidence type="ECO:0000256" key="1">
    <source>
        <dbReference type="ARBA" id="ARBA00007228"/>
    </source>
</evidence>
<sequence>MEKLFMCGRNSVLDAIKNKLPIQKIVILENSSFLHNIKKQTQATIEIKDKTFFEKYDRDNHQGVIAFLKDFPIYEFKEIEKEKPKNILVLDHLQDPHNFGAILRTANAFGIKFIIIPKERSVGITSTVLKVSSGGFINTKIIKVNNISATLNKLKKLNYWIYVSALDSNAKRFDQVTYNKPSVLVLGNEGDGVSLPVIREADEVVYIEQKGTVQSLNVSVAAGLLIYQLTKE</sequence>
<dbReference type="InterPro" id="IPR013123">
    <property type="entry name" value="SpoU_subst-bd"/>
</dbReference>
<dbReference type="GO" id="GO:0003723">
    <property type="term" value="F:RNA binding"/>
    <property type="evidence" value="ECO:0007669"/>
    <property type="project" value="InterPro"/>
</dbReference>
<dbReference type="InterPro" id="IPR001537">
    <property type="entry name" value="SpoU_MeTrfase"/>
</dbReference>
<organism evidence="5 6">
    <name type="scientific">Mycoplasmopsis columbina SF7</name>
    <dbReference type="NCBI Taxonomy" id="1037410"/>
    <lineage>
        <taxon>Bacteria</taxon>
        <taxon>Bacillati</taxon>
        <taxon>Mycoplasmatota</taxon>
        <taxon>Mycoplasmoidales</taxon>
        <taxon>Metamycoplasmataceae</taxon>
        <taxon>Mycoplasmopsis</taxon>
    </lineage>
</organism>
<dbReference type="InterPro" id="IPR029064">
    <property type="entry name" value="Ribosomal_eL30-like_sf"/>
</dbReference>
<reference evidence="5 6" key="1">
    <citation type="journal article" date="2013" name="Genome Announc.">
        <title>Genome Sequence of Mycoplasma columbinum Strain SF7.</title>
        <authorList>
            <person name="Guo Z."/>
            <person name="Xu X."/>
            <person name="Zheng Q."/>
            <person name="Li T."/>
            <person name="Kuang S."/>
            <person name="Zhang Z."/>
            <person name="Chen Y."/>
            <person name="Lu X."/>
            <person name="Zhou R."/>
            <person name="Bi D."/>
            <person name="Jin H."/>
        </authorList>
    </citation>
    <scope>NUCLEOTIDE SEQUENCE [LARGE SCALE GENOMIC DNA]</scope>
    <source>
        <strain evidence="5 6">SF7</strain>
    </source>
</reference>
<dbReference type="Gene3D" id="3.40.1280.10">
    <property type="match status" value="1"/>
</dbReference>
<dbReference type="Proteomes" id="UP000004978">
    <property type="component" value="Unassembled WGS sequence"/>
</dbReference>
<dbReference type="EMBL" id="AFXA01000005">
    <property type="protein sequence ID" value="EGV00480.1"/>
    <property type="molecule type" value="Genomic_DNA"/>
</dbReference>
<evidence type="ECO:0000259" key="4">
    <source>
        <dbReference type="SMART" id="SM00967"/>
    </source>
</evidence>
<dbReference type="InterPro" id="IPR029026">
    <property type="entry name" value="tRNA_m1G_MTases_N"/>
</dbReference>
<feature type="domain" description="RNA 2-O ribose methyltransferase substrate binding" evidence="4">
    <location>
        <begin position="5"/>
        <end position="74"/>
    </location>
</feature>
<comment type="caution">
    <text evidence="5">The sequence shown here is derived from an EMBL/GenBank/DDBJ whole genome shotgun (WGS) entry which is preliminary data.</text>
</comment>
<dbReference type="PANTHER" id="PTHR46429">
    <property type="entry name" value="23S RRNA (GUANOSINE-2'-O-)-METHYLTRANSFERASE RLMB"/>
    <property type="match status" value="1"/>
</dbReference>
<gene>
    <name evidence="5" type="ORF">MCSF7_02978</name>
</gene>
<dbReference type="STRING" id="1037410.MCSF7_02978"/>
<dbReference type="SUPFAM" id="SSF75217">
    <property type="entry name" value="alpha/beta knot"/>
    <property type="match status" value="1"/>
</dbReference>
<dbReference type="InterPro" id="IPR029028">
    <property type="entry name" value="Alpha/beta_knot_MTases"/>
</dbReference>
<keyword evidence="3 5" id="KW-0808">Transferase</keyword>
<dbReference type="GO" id="GO:0006396">
    <property type="term" value="P:RNA processing"/>
    <property type="evidence" value="ECO:0007669"/>
    <property type="project" value="InterPro"/>
</dbReference>
<dbReference type="Pfam" id="PF00588">
    <property type="entry name" value="SpoU_methylase"/>
    <property type="match status" value="1"/>
</dbReference>
<keyword evidence="6" id="KW-1185">Reference proteome</keyword>
<evidence type="ECO:0000256" key="2">
    <source>
        <dbReference type="ARBA" id="ARBA00022603"/>
    </source>
</evidence>
<dbReference type="RefSeq" id="WP_006608404.1">
    <property type="nucleotide sequence ID" value="NZ_AFXA01000005.1"/>
</dbReference>
<dbReference type="eggNOG" id="COG0566">
    <property type="taxonomic scope" value="Bacteria"/>
</dbReference>
<protein>
    <submittedName>
        <fullName evidence="5">tRNA/rRNA methyltransferase</fullName>
    </submittedName>
</protein>
<dbReference type="GO" id="GO:0032259">
    <property type="term" value="P:methylation"/>
    <property type="evidence" value="ECO:0007669"/>
    <property type="project" value="UniProtKB-KW"/>
</dbReference>
<keyword evidence="2 5" id="KW-0489">Methyltransferase</keyword>
<dbReference type="SMART" id="SM00967">
    <property type="entry name" value="SpoU_sub_bind"/>
    <property type="match status" value="1"/>
</dbReference>
<accession>F9UJD7</accession>
<dbReference type="PANTHER" id="PTHR46429:SF1">
    <property type="entry name" value="23S RRNA (GUANOSINE-2'-O-)-METHYLTRANSFERASE RLMB"/>
    <property type="match status" value="1"/>
</dbReference>
<dbReference type="NCBIfam" id="TIGR00186">
    <property type="entry name" value="rRNA_methyl_3"/>
    <property type="match status" value="1"/>
</dbReference>
<dbReference type="SUPFAM" id="SSF55315">
    <property type="entry name" value="L30e-like"/>
    <property type="match status" value="1"/>
</dbReference>
<dbReference type="AlphaFoldDB" id="F9UJD7"/>